<organism evidence="1 2">
    <name type="scientific">Crotalus adamanteus</name>
    <name type="common">Eastern diamondback rattlesnake</name>
    <dbReference type="NCBI Taxonomy" id="8729"/>
    <lineage>
        <taxon>Eukaryota</taxon>
        <taxon>Metazoa</taxon>
        <taxon>Chordata</taxon>
        <taxon>Craniata</taxon>
        <taxon>Vertebrata</taxon>
        <taxon>Euteleostomi</taxon>
        <taxon>Lepidosauria</taxon>
        <taxon>Squamata</taxon>
        <taxon>Bifurcata</taxon>
        <taxon>Unidentata</taxon>
        <taxon>Episquamata</taxon>
        <taxon>Toxicofera</taxon>
        <taxon>Serpentes</taxon>
        <taxon>Colubroidea</taxon>
        <taxon>Viperidae</taxon>
        <taxon>Crotalinae</taxon>
        <taxon>Crotalus</taxon>
    </lineage>
</organism>
<reference evidence="1 2" key="1">
    <citation type="journal article" date="2024" name="Proc. Natl. Acad. Sci. U.S.A.">
        <title>The genetic regulatory architecture and epigenomic basis for age-related changes in rattlesnake venom.</title>
        <authorList>
            <person name="Hogan M.P."/>
            <person name="Holding M.L."/>
            <person name="Nystrom G.S."/>
            <person name="Colston T.J."/>
            <person name="Bartlett D.A."/>
            <person name="Mason A.J."/>
            <person name="Ellsworth S.A."/>
            <person name="Rautsaw R.M."/>
            <person name="Lawrence K.C."/>
            <person name="Strickland J.L."/>
            <person name="He B."/>
            <person name="Fraser P."/>
            <person name="Margres M.J."/>
            <person name="Gilbert D.M."/>
            <person name="Gibbs H.L."/>
            <person name="Parkinson C.L."/>
            <person name="Rokyta D.R."/>
        </authorList>
    </citation>
    <scope>NUCLEOTIDE SEQUENCE [LARGE SCALE GENOMIC DNA]</scope>
    <source>
        <strain evidence="1">DRR0105</strain>
    </source>
</reference>
<keyword evidence="1" id="KW-0675">Receptor</keyword>
<evidence type="ECO:0000313" key="1">
    <source>
        <dbReference type="EMBL" id="KAK9407364.1"/>
    </source>
</evidence>
<name>A0AAW1BYX2_CROAD</name>
<protein>
    <submittedName>
        <fullName evidence="1">Rarg: Retinoic acid receptor gamma</fullName>
    </submittedName>
</protein>
<comment type="caution">
    <text evidence="1">The sequence shown here is derived from an EMBL/GenBank/DDBJ whole genome shotgun (WGS) entry which is preliminary data.</text>
</comment>
<dbReference type="AlphaFoldDB" id="A0AAW1BYX2"/>
<dbReference type="EMBL" id="JAOTOJ010000002">
    <property type="protein sequence ID" value="KAK9407364.1"/>
    <property type="molecule type" value="Genomic_DNA"/>
</dbReference>
<dbReference type="Proteomes" id="UP001474421">
    <property type="component" value="Unassembled WGS sequence"/>
</dbReference>
<sequence length="125" mass="14287">MDWGWQGVGSEKQRLLRIGRKRRCLGCCKLGLWCWIPCGRCELTFYPQGAGNSDLEKQEAVSALAHVLSTFALSQNRLRQKETGEEWPSPFERDTCEGHSHGTICLEHCQHQSAFLRGVFHFLTH</sequence>
<keyword evidence="2" id="KW-1185">Reference proteome</keyword>
<proteinExistence type="predicted"/>
<gene>
    <name evidence="1" type="ORF">NXF25_006138</name>
</gene>
<accession>A0AAW1BYX2</accession>
<evidence type="ECO:0000313" key="2">
    <source>
        <dbReference type="Proteomes" id="UP001474421"/>
    </source>
</evidence>